<feature type="short sequence motif" description="GXSXG" evidence="4">
    <location>
        <begin position="177"/>
        <end position="181"/>
    </location>
</feature>
<feature type="domain" description="PNPLA" evidence="6">
    <location>
        <begin position="146"/>
        <end position="332"/>
    </location>
</feature>
<dbReference type="GO" id="GO:0016042">
    <property type="term" value="P:lipid catabolic process"/>
    <property type="evidence" value="ECO:0007669"/>
    <property type="project" value="UniProtKB-UniRule"/>
</dbReference>
<feature type="active site" description="Nucleophile" evidence="4">
    <location>
        <position position="179"/>
    </location>
</feature>
<dbReference type="Proteomes" id="UP000441399">
    <property type="component" value="Unassembled WGS sequence"/>
</dbReference>
<feature type="active site" description="Proton acceptor" evidence="4">
    <location>
        <position position="319"/>
    </location>
</feature>
<evidence type="ECO:0000256" key="1">
    <source>
        <dbReference type="ARBA" id="ARBA00022801"/>
    </source>
</evidence>
<accession>A0A5S9PUB6</accession>
<dbReference type="Pfam" id="PF01734">
    <property type="entry name" value="Patatin"/>
    <property type="match status" value="1"/>
</dbReference>
<keyword evidence="8" id="KW-1185">Reference proteome</keyword>
<comment type="caution">
    <text evidence="4">Lacks conserved residue(s) required for the propagation of feature annotation.</text>
</comment>
<gene>
    <name evidence="7" type="ORF">OPDIPICF_01313</name>
</gene>
<dbReference type="PANTHER" id="PTHR14226">
    <property type="entry name" value="NEUROPATHY TARGET ESTERASE/SWISS CHEESE D.MELANOGASTER"/>
    <property type="match status" value="1"/>
</dbReference>
<dbReference type="PROSITE" id="PS51635">
    <property type="entry name" value="PNPLA"/>
    <property type="match status" value="1"/>
</dbReference>
<dbReference type="InterPro" id="IPR016035">
    <property type="entry name" value="Acyl_Trfase/lysoPLipase"/>
</dbReference>
<keyword evidence="2 4" id="KW-0442">Lipid degradation</keyword>
<evidence type="ECO:0000256" key="2">
    <source>
        <dbReference type="ARBA" id="ARBA00022963"/>
    </source>
</evidence>
<name>A0A5S9PUB6_9GAMM</name>
<evidence type="ECO:0000256" key="3">
    <source>
        <dbReference type="ARBA" id="ARBA00023098"/>
    </source>
</evidence>
<dbReference type="PANTHER" id="PTHR14226:SF10">
    <property type="entry name" value="TRIACYLGLYCEROL LIPASE 4-RELATED"/>
    <property type="match status" value="1"/>
</dbReference>
<dbReference type="InterPro" id="IPR050301">
    <property type="entry name" value="NTE"/>
</dbReference>
<dbReference type="Gene3D" id="3.40.1090.10">
    <property type="entry name" value="Cytosolic phospholipase A2 catalytic domain"/>
    <property type="match status" value="2"/>
</dbReference>
<feature type="compositionally biased region" description="Low complexity" evidence="5">
    <location>
        <begin position="496"/>
        <end position="507"/>
    </location>
</feature>
<dbReference type="SUPFAM" id="SSF52151">
    <property type="entry name" value="FabD/lysophospholipase-like"/>
    <property type="match status" value="1"/>
</dbReference>
<dbReference type="OrthoDB" id="7055653at2"/>
<protein>
    <recommendedName>
        <fullName evidence="6">PNPLA domain-containing protein</fullName>
    </recommendedName>
</protein>
<keyword evidence="1 4" id="KW-0378">Hydrolase</keyword>
<proteinExistence type="predicted"/>
<dbReference type="AlphaFoldDB" id="A0A5S9PUB6"/>
<keyword evidence="3 4" id="KW-0443">Lipid metabolism</keyword>
<dbReference type="InterPro" id="IPR021771">
    <property type="entry name" value="Triacylglycerol_lipase_N"/>
</dbReference>
<sequence length="507" mass="56896">MNAKRLKALQNDLDHAETYEAWREIALEFDRATGLEEWKQRQTSEFYDHHLIRSRLNKLKELRKRNDDIELYYTLNEGIHGNLGGMGRSALYTHSQFGTKKLIVEYIDEVVAALIHVSKIDENIVSFADKLDFFRRASHCFGRSALMLSGGANFGMFHVGVAKTLQEQRLLPTVISGSSAGSVVAAIIGTSSDEELKQYFTLESIKHEAMKFMGWKKLFKGEALLDGDHLEESMANFIPEITFEEAFKKTNRAINITITPARLNHESRMLNAISAPNVYVRKGVMASTAVPGLFPPVTLVAKNYQGQPQPYNPSRQWVDGTLSNDLPGKRLSRIYGVNHFIASQVNPHVVPFVSDKGQTQGMMQLAAEISSKTTKNIISNVLKATTSNMKSPALGYFLTQVHALVSQDYTADINITPNFSTLKPWKLFSNPEDNDIADIVRAGERATWPKIEWIRNCTKISRTLDSIIVEMEKEEKVLLKNETPKKPAAKKRAAPRKNPAANENSAD</sequence>
<dbReference type="Pfam" id="PF11815">
    <property type="entry name" value="DUF3336"/>
    <property type="match status" value="1"/>
</dbReference>
<evidence type="ECO:0000313" key="7">
    <source>
        <dbReference type="EMBL" id="CAA0108181.1"/>
    </source>
</evidence>
<dbReference type="EMBL" id="CACSIO010000012">
    <property type="protein sequence ID" value="CAA0108181.1"/>
    <property type="molecule type" value="Genomic_DNA"/>
</dbReference>
<dbReference type="CDD" id="cd07206">
    <property type="entry name" value="Pat_TGL3-4-5_SDP1"/>
    <property type="match status" value="1"/>
</dbReference>
<evidence type="ECO:0000313" key="8">
    <source>
        <dbReference type="Proteomes" id="UP000441399"/>
    </source>
</evidence>
<dbReference type="GO" id="GO:0004806">
    <property type="term" value="F:triacylglycerol lipase activity"/>
    <property type="evidence" value="ECO:0007669"/>
    <property type="project" value="InterPro"/>
</dbReference>
<feature type="region of interest" description="Disordered" evidence="5">
    <location>
        <begin position="478"/>
        <end position="507"/>
    </location>
</feature>
<evidence type="ECO:0000259" key="6">
    <source>
        <dbReference type="PROSITE" id="PS51635"/>
    </source>
</evidence>
<evidence type="ECO:0000256" key="5">
    <source>
        <dbReference type="SAM" id="MobiDB-lite"/>
    </source>
</evidence>
<dbReference type="InterPro" id="IPR002641">
    <property type="entry name" value="PNPLA_dom"/>
</dbReference>
<reference evidence="7 8" key="1">
    <citation type="submission" date="2019-11" db="EMBL/GenBank/DDBJ databases">
        <authorList>
            <person name="Holert J."/>
        </authorList>
    </citation>
    <scope>NUCLEOTIDE SEQUENCE [LARGE SCALE GENOMIC DNA]</scope>
    <source>
        <strain evidence="7">SB11_3</strain>
    </source>
</reference>
<evidence type="ECO:0000256" key="4">
    <source>
        <dbReference type="PROSITE-ProRule" id="PRU01161"/>
    </source>
</evidence>
<organism evidence="7 8">
    <name type="scientific">BD1-7 clade bacterium</name>
    <dbReference type="NCBI Taxonomy" id="2029982"/>
    <lineage>
        <taxon>Bacteria</taxon>
        <taxon>Pseudomonadati</taxon>
        <taxon>Pseudomonadota</taxon>
        <taxon>Gammaproteobacteria</taxon>
        <taxon>Cellvibrionales</taxon>
        <taxon>Spongiibacteraceae</taxon>
        <taxon>BD1-7 clade</taxon>
    </lineage>
</organism>